<dbReference type="GO" id="GO:0016740">
    <property type="term" value="F:transferase activity"/>
    <property type="evidence" value="ECO:0007669"/>
    <property type="project" value="UniProtKB-KW"/>
</dbReference>
<dbReference type="PROSITE" id="PS52029">
    <property type="entry name" value="LD_TPASE"/>
    <property type="match status" value="1"/>
</dbReference>
<comment type="caution">
    <text evidence="10">The sequence shown here is derived from an EMBL/GenBank/DDBJ whole genome shotgun (WGS) entry which is preliminary data.</text>
</comment>
<dbReference type="InterPro" id="IPR036365">
    <property type="entry name" value="PGBD-like_sf"/>
</dbReference>
<protein>
    <submittedName>
        <fullName evidence="10">Murein L,D-transpeptidase YcbB/YkuD</fullName>
    </submittedName>
</protein>
<evidence type="ECO:0000256" key="1">
    <source>
        <dbReference type="ARBA" id="ARBA00004752"/>
    </source>
</evidence>
<dbReference type="SUPFAM" id="SSF47090">
    <property type="entry name" value="PGBD-like"/>
    <property type="match status" value="1"/>
</dbReference>
<dbReference type="InterPro" id="IPR002477">
    <property type="entry name" value="Peptidoglycan-bd-like"/>
</dbReference>
<keyword evidence="3" id="KW-0808">Transferase</keyword>
<dbReference type="Gene3D" id="2.40.440.10">
    <property type="entry name" value="L,D-transpeptidase catalytic domain-like"/>
    <property type="match status" value="1"/>
</dbReference>
<proteinExistence type="inferred from homology"/>
<evidence type="ECO:0000256" key="5">
    <source>
        <dbReference type="ARBA" id="ARBA00022984"/>
    </source>
</evidence>
<evidence type="ECO:0000313" key="10">
    <source>
        <dbReference type="EMBL" id="RBO99090.1"/>
    </source>
</evidence>
<dbReference type="PANTHER" id="PTHR41533">
    <property type="entry name" value="L,D-TRANSPEPTIDASE HI_1667-RELATED"/>
    <property type="match status" value="1"/>
</dbReference>
<dbReference type="InterPro" id="IPR045380">
    <property type="entry name" value="LD_TPept_scaffold_dom"/>
</dbReference>
<comment type="similarity">
    <text evidence="2">Belongs to the YkuD family.</text>
</comment>
<sequence>MTTPLKSRCLILSSSMRHAFLTTALAAVTGIAVLAPVQQADAASNLFDLFRQKREAREAAQQQPQPVQQAPQVKQPVARTAKSAAPANVVKPAAPVAKAVAVKGPQIYDYRPEKLVKVDFTAVDMQVTAAISEKEGSLSPSALYAEAVDFISTVPQRADGLINPPAKTAEKQLDPALVTAVLDAMKATDVKAEQSLAEAIVTFYATEQTLLWSDGLAVSSRAEEVLALFERAEADGLVSAEYAVKVPDLDFDAAQKDMRIREIAAFEVALTARALRYALDAGEGRVIANRLSGFHDLPRKRIQPDLVLKALEDATDPTQVLADFNPQNSYYQKLKEQLAAMKPEGKKIARVAPDTLIKPGQNNAELPKILALIAQKAPAGYLNSYQDVFDRHKDGTLYDPELVTAVKDYQKLMGKTPDGIIGRATITALQGETSSVKRERILYSMERLRWLPRDFGQRYVFVNQPAYRAQYFDQGKEQLAMDVVIGSARNQTHFFYDTISTVVFNPSWGVPRSIVMNEMMPRILADSGYLDRNNYEVVVGGKVVSSTAVNWSAVAQGKAHVGVRQKPGPNNALGELKILFPNSHDIYLHDTPSKAAFKRDMRAVSHGCIRLADPRAMASAVMSTGKENLTKYFGKNERGIKVPSGVPIYLTYFTAWPDEASGKIRYFDDVYARDEGLAKAFQKTEQSRVAAM</sequence>
<feature type="active site" description="Proton donor/acceptor" evidence="7">
    <location>
        <position position="589"/>
    </location>
</feature>
<dbReference type="InterPro" id="IPR038063">
    <property type="entry name" value="Transpep_catalytic_dom"/>
</dbReference>
<feature type="active site" description="Nucleophile" evidence="7">
    <location>
        <position position="608"/>
    </location>
</feature>
<reference evidence="10 11" key="1">
    <citation type="submission" date="2018-06" db="EMBL/GenBank/DDBJ databases">
        <title>Genomic Encyclopedia of Type Strains, Phase IV (KMG-IV): sequencing the most valuable type-strain genomes for metagenomic binning, comparative biology and taxonomic classification.</title>
        <authorList>
            <person name="Goeker M."/>
        </authorList>
    </citation>
    <scope>NUCLEOTIDE SEQUENCE [LARGE SCALE GENOMIC DNA]</scope>
    <source>
        <strain evidence="10 11">DSM 25619</strain>
    </source>
</reference>
<evidence type="ECO:0000256" key="3">
    <source>
        <dbReference type="ARBA" id="ARBA00022679"/>
    </source>
</evidence>
<dbReference type="SUPFAM" id="SSF141523">
    <property type="entry name" value="L,D-transpeptidase catalytic domain-like"/>
    <property type="match status" value="1"/>
</dbReference>
<evidence type="ECO:0000256" key="7">
    <source>
        <dbReference type="PROSITE-ProRule" id="PRU01373"/>
    </source>
</evidence>
<name>A0A366E9I7_9HYPH</name>
<dbReference type="AlphaFoldDB" id="A0A366E9I7"/>
<dbReference type="GO" id="GO:0009252">
    <property type="term" value="P:peptidoglycan biosynthetic process"/>
    <property type="evidence" value="ECO:0007669"/>
    <property type="project" value="UniProtKB-UniPathway"/>
</dbReference>
<evidence type="ECO:0000256" key="8">
    <source>
        <dbReference type="SAM" id="SignalP"/>
    </source>
</evidence>
<dbReference type="Pfam" id="PF03734">
    <property type="entry name" value="YkuD"/>
    <property type="match status" value="1"/>
</dbReference>
<dbReference type="InterPro" id="IPR005490">
    <property type="entry name" value="LD_TPept_cat_dom"/>
</dbReference>
<dbReference type="Proteomes" id="UP000252893">
    <property type="component" value="Unassembled WGS sequence"/>
</dbReference>
<feature type="domain" description="L,D-TPase catalytic" evidence="9">
    <location>
        <begin position="458"/>
        <end position="651"/>
    </location>
</feature>
<keyword evidence="11" id="KW-1185">Reference proteome</keyword>
<dbReference type="InterPro" id="IPR036366">
    <property type="entry name" value="PGBDSf"/>
</dbReference>
<dbReference type="CDD" id="cd16913">
    <property type="entry name" value="YkuD_like"/>
    <property type="match status" value="1"/>
</dbReference>
<evidence type="ECO:0000256" key="4">
    <source>
        <dbReference type="ARBA" id="ARBA00022960"/>
    </source>
</evidence>
<feature type="chain" id="PRO_5016776396" evidence="8">
    <location>
        <begin position="20"/>
        <end position="692"/>
    </location>
</feature>
<dbReference type="GO" id="GO:0004180">
    <property type="term" value="F:carboxypeptidase activity"/>
    <property type="evidence" value="ECO:0007669"/>
    <property type="project" value="UniProtKB-ARBA"/>
</dbReference>
<dbReference type="PANTHER" id="PTHR41533:SF2">
    <property type="entry name" value="BLR7131 PROTEIN"/>
    <property type="match status" value="1"/>
</dbReference>
<gene>
    <name evidence="10" type="ORF">DFR47_101699</name>
</gene>
<dbReference type="InterPro" id="IPR052905">
    <property type="entry name" value="LD-transpeptidase_YkuD-like"/>
</dbReference>
<evidence type="ECO:0000256" key="2">
    <source>
        <dbReference type="ARBA" id="ARBA00005992"/>
    </source>
</evidence>
<evidence type="ECO:0000259" key="9">
    <source>
        <dbReference type="PROSITE" id="PS52029"/>
    </source>
</evidence>
<dbReference type="UniPathway" id="UPA00219"/>
<comment type="pathway">
    <text evidence="1 7">Cell wall biogenesis; peptidoglycan biosynthesis.</text>
</comment>
<organism evidence="10 11">
    <name type="scientific">Pseudochrobactrum asaccharolyticum</name>
    <dbReference type="NCBI Taxonomy" id="354351"/>
    <lineage>
        <taxon>Bacteria</taxon>
        <taxon>Pseudomonadati</taxon>
        <taxon>Pseudomonadota</taxon>
        <taxon>Alphaproteobacteria</taxon>
        <taxon>Hyphomicrobiales</taxon>
        <taxon>Brucellaceae</taxon>
        <taxon>Pseudochrobactrum</taxon>
    </lineage>
</organism>
<keyword evidence="8" id="KW-0732">Signal</keyword>
<keyword evidence="6 7" id="KW-0961">Cell wall biogenesis/degradation</keyword>
<dbReference type="GO" id="GO:0071555">
    <property type="term" value="P:cell wall organization"/>
    <property type="evidence" value="ECO:0007669"/>
    <property type="project" value="UniProtKB-UniRule"/>
</dbReference>
<evidence type="ECO:0000256" key="6">
    <source>
        <dbReference type="ARBA" id="ARBA00023316"/>
    </source>
</evidence>
<dbReference type="EMBL" id="QNRH01000001">
    <property type="protein sequence ID" value="RBO99090.1"/>
    <property type="molecule type" value="Genomic_DNA"/>
</dbReference>
<dbReference type="Gene3D" id="1.10.101.10">
    <property type="entry name" value="PGBD-like superfamily/PGBD"/>
    <property type="match status" value="1"/>
</dbReference>
<accession>A0A366E9I7</accession>
<dbReference type="Pfam" id="PF01471">
    <property type="entry name" value="PG_binding_1"/>
    <property type="match status" value="1"/>
</dbReference>
<keyword evidence="4 7" id="KW-0133">Cell shape</keyword>
<feature type="signal peptide" evidence="8">
    <location>
        <begin position="1"/>
        <end position="19"/>
    </location>
</feature>
<dbReference type="GO" id="GO:0008360">
    <property type="term" value="P:regulation of cell shape"/>
    <property type="evidence" value="ECO:0007669"/>
    <property type="project" value="UniProtKB-UniRule"/>
</dbReference>
<dbReference type="Pfam" id="PF20142">
    <property type="entry name" value="Scaffold"/>
    <property type="match status" value="1"/>
</dbReference>
<keyword evidence="5 7" id="KW-0573">Peptidoglycan synthesis</keyword>
<evidence type="ECO:0000313" key="11">
    <source>
        <dbReference type="Proteomes" id="UP000252893"/>
    </source>
</evidence>
<dbReference type="RefSeq" id="WP_245416421.1">
    <property type="nucleotide sequence ID" value="NZ_JBHEEG010000005.1"/>
</dbReference>